<accession>A0A8T4KS85</accession>
<evidence type="ECO:0000259" key="1">
    <source>
        <dbReference type="Pfam" id="PF00462"/>
    </source>
</evidence>
<dbReference type="EMBL" id="JAGVWD010000015">
    <property type="protein sequence ID" value="MBS3057211.1"/>
    <property type="molecule type" value="Genomic_DNA"/>
</dbReference>
<proteinExistence type="predicted"/>
<dbReference type="Pfam" id="PF00462">
    <property type="entry name" value="Glutaredoxin"/>
    <property type="match status" value="1"/>
</dbReference>
<dbReference type="Gene3D" id="3.40.30.10">
    <property type="entry name" value="Glutaredoxin"/>
    <property type="match status" value="1"/>
</dbReference>
<dbReference type="AlphaFoldDB" id="A0A8T4KS85"/>
<reference evidence="2" key="2">
    <citation type="submission" date="2021-05" db="EMBL/GenBank/DDBJ databases">
        <title>Protein family content uncovers lineage relationships and bacterial pathway maintenance mechanisms in DPANN archaea.</title>
        <authorList>
            <person name="Castelle C.J."/>
            <person name="Meheust R."/>
            <person name="Jaffe A.L."/>
            <person name="Seitz K."/>
            <person name="Gong X."/>
            <person name="Baker B.J."/>
            <person name="Banfield J.F."/>
        </authorList>
    </citation>
    <scope>NUCLEOTIDE SEQUENCE</scope>
    <source>
        <strain evidence="2">RIFCSPHIGHO2_01_FULL_AR10_44_11</strain>
    </source>
</reference>
<evidence type="ECO:0000313" key="2">
    <source>
        <dbReference type="EMBL" id="MBS3057211.1"/>
    </source>
</evidence>
<dbReference type="InterPro" id="IPR036249">
    <property type="entry name" value="Thioredoxin-like_sf"/>
</dbReference>
<feature type="domain" description="Glutaredoxin" evidence="1">
    <location>
        <begin position="3"/>
        <end position="58"/>
    </location>
</feature>
<reference evidence="2" key="1">
    <citation type="submission" date="2021-03" db="EMBL/GenBank/DDBJ databases">
        <authorList>
            <person name="Jaffe A."/>
        </authorList>
    </citation>
    <scope>NUCLEOTIDE SEQUENCE</scope>
    <source>
        <strain evidence="2">RIFCSPHIGHO2_01_FULL_AR10_44_11</strain>
    </source>
</reference>
<dbReference type="SUPFAM" id="SSF52833">
    <property type="entry name" value="Thioredoxin-like"/>
    <property type="match status" value="1"/>
</dbReference>
<protein>
    <recommendedName>
        <fullName evidence="1">Glutaredoxin domain-containing protein</fullName>
    </recommendedName>
</protein>
<name>A0A8T4KS85_9ARCH</name>
<dbReference type="PROSITE" id="PS51354">
    <property type="entry name" value="GLUTAREDOXIN_2"/>
    <property type="match status" value="1"/>
</dbReference>
<dbReference type="Proteomes" id="UP000677687">
    <property type="component" value="Unassembled WGS sequence"/>
</dbReference>
<dbReference type="InterPro" id="IPR002109">
    <property type="entry name" value="Glutaredoxin"/>
</dbReference>
<evidence type="ECO:0000313" key="3">
    <source>
        <dbReference type="Proteomes" id="UP000677687"/>
    </source>
</evidence>
<organism evidence="2 3">
    <name type="scientific">Candidatus Iainarchaeum sp</name>
    <dbReference type="NCBI Taxonomy" id="3101447"/>
    <lineage>
        <taxon>Archaea</taxon>
        <taxon>Candidatus Iainarchaeota</taxon>
        <taxon>Candidatus Iainarchaeia</taxon>
        <taxon>Candidatus Iainarchaeales</taxon>
        <taxon>Candidatus Iainarchaeaceae</taxon>
        <taxon>Candidatus Iainarchaeum</taxon>
    </lineage>
</organism>
<sequence length="87" mass="9559">MQVKIFTKVNCPKCANAKLILSELADRGLLSYEEISTTTQEGMAEALKLNILSVPVIVFEYAEKGASRMLSGIITKEKIIEALEGKQ</sequence>
<gene>
    <name evidence="2" type="ORF">J4415_01125</name>
</gene>
<comment type="caution">
    <text evidence="2">The sequence shown here is derived from an EMBL/GenBank/DDBJ whole genome shotgun (WGS) entry which is preliminary data.</text>
</comment>